<sequence>MAVSPSSRGAESARGQPSFSSCPSSASVTKPLPLPPPEKVMSAVVFLARTEPSASRTRVVSMAAQRPSSCSARTGAAFISCVKVPSGLAKTWDDSVVAASTATRSPVSAARALASASGLLSAATEAAPSWASAGVAPAPTAGTALPRSVTANAQLRTA</sequence>
<feature type="region of interest" description="Disordered" evidence="1">
    <location>
        <begin position="1"/>
        <end position="37"/>
    </location>
</feature>
<proteinExistence type="predicted"/>
<protein>
    <submittedName>
        <fullName evidence="2">Uncharacterized protein</fullName>
    </submittedName>
</protein>
<dbReference type="EMBL" id="AP019621">
    <property type="protein sequence ID" value="BBJ56312.1"/>
    <property type="molecule type" value="Genomic_DNA"/>
</dbReference>
<reference evidence="2" key="1">
    <citation type="submission" date="2019-04" db="EMBL/GenBank/DDBJ databases">
        <title>Draft genome sequences of Streptomyces avermitilis MC3.</title>
        <authorList>
            <person name="Komaki H."/>
            <person name="Tamura T."/>
            <person name="Hosoyama A."/>
        </authorList>
    </citation>
    <scope>NUCLEOTIDE SEQUENCE</scope>
    <source>
        <strain evidence="2">MC3</strain>
    </source>
</reference>
<evidence type="ECO:0000256" key="1">
    <source>
        <dbReference type="SAM" id="MobiDB-lite"/>
    </source>
</evidence>
<evidence type="ECO:0000313" key="2">
    <source>
        <dbReference type="EMBL" id="BBJ56312.1"/>
    </source>
</evidence>
<gene>
    <name evidence="2" type="ORF">SAVMC3_89410</name>
</gene>
<accession>A0A499VR75</accession>
<feature type="compositionally biased region" description="Low complexity" evidence="1">
    <location>
        <begin position="18"/>
        <end position="27"/>
    </location>
</feature>
<name>A0A499VR75_STRAX</name>
<organism evidence="2">
    <name type="scientific">Streptomyces avermitilis</name>
    <dbReference type="NCBI Taxonomy" id="33903"/>
    <lineage>
        <taxon>Bacteria</taxon>
        <taxon>Bacillati</taxon>
        <taxon>Actinomycetota</taxon>
        <taxon>Actinomycetes</taxon>
        <taxon>Kitasatosporales</taxon>
        <taxon>Streptomycetaceae</taxon>
        <taxon>Streptomyces</taxon>
    </lineage>
</organism>
<dbReference type="AlphaFoldDB" id="A0A499VR75"/>